<keyword evidence="3" id="KW-1185">Reference proteome</keyword>
<evidence type="ECO:0000256" key="1">
    <source>
        <dbReference type="SAM" id="Phobius"/>
    </source>
</evidence>
<dbReference type="AlphaFoldDB" id="A0A1I3QCY6"/>
<organism evidence="2 3">
    <name type="scientific">Halobacillus dabanensis</name>
    <dbReference type="NCBI Taxonomy" id="240302"/>
    <lineage>
        <taxon>Bacteria</taxon>
        <taxon>Bacillati</taxon>
        <taxon>Bacillota</taxon>
        <taxon>Bacilli</taxon>
        <taxon>Bacillales</taxon>
        <taxon>Bacillaceae</taxon>
        <taxon>Halobacillus</taxon>
    </lineage>
</organism>
<evidence type="ECO:0000313" key="2">
    <source>
        <dbReference type="EMBL" id="SFJ31580.1"/>
    </source>
</evidence>
<accession>A0A1I3QCY6</accession>
<gene>
    <name evidence="2" type="ORF">SAMN04487936_101640</name>
</gene>
<dbReference type="EMBL" id="FOSB01000001">
    <property type="protein sequence ID" value="SFJ31580.1"/>
    <property type="molecule type" value="Genomic_DNA"/>
</dbReference>
<dbReference type="Pfam" id="PF04854">
    <property type="entry name" value="DUF624"/>
    <property type="match status" value="1"/>
</dbReference>
<feature type="transmembrane region" description="Helical" evidence="1">
    <location>
        <begin position="176"/>
        <end position="192"/>
    </location>
</feature>
<keyword evidence="1" id="KW-0812">Transmembrane</keyword>
<proteinExistence type="predicted"/>
<dbReference type="RefSeq" id="WP_075035054.1">
    <property type="nucleotide sequence ID" value="NZ_FOSB01000001.1"/>
</dbReference>
<name>A0A1I3QCY6_HALDA</name>
<feature type="transmembrane region" description="Helical" evidence="1">
    <location>
        <begin position="73"/>
        <end position="96"/>
    </location>
</feature>
<evidence type="ECO:0000313" key="3">
    <source>
        <dbReference type="Proteomes" id="UP000183557"/>
    </source>
</evidence>
<dbReference type="Proteomes" id="UP000183557">
    <property type="component" value="Unassembled WGS sequence"/>
</dbReference>
<reference evidence="3" key="1">
    <citation type="submission" date="2016-10" db="EMBL/GenBank/DDBJ databases">
        <authorList>
            <person name="Varghese N."/>
            <person name="Submissions S."/>
        </authorList>
    </citation>
    <scope>NUCLEOTIDE SEQUENCE [LARGE SCALE GENOMIC DNA]</scope>
    <source>
        <strain evidence="3">CGMCC 1.3704</strain>
    </source>
</reference>
<keyword evidence="1" id="KW-1133">Transmembrane helix</keyword>
<feature type="transmembrane region" description="Helical" evidence="1">
    <location>
        <begin position="145"/>
        <end position="170"/>
    </location>
</feature>
<feature type="transmembrane region" description="Helical" evidence="1">
    <location>
        <begin position="102"/>
        <end position="124"/>
    </location>
</feature>
<protein>
    <submittedName>
        <fullName evidence="2">Uncharacterized membrane protein YesL</fullName>
    </submittedName>
</protein>
<keyword evidence="1" id="KW-0472">Membrane</keyword>
<sequence length="202" mass="22577">MKGTGNLIYLVCDWLMRLAILNVLWITFTLMGGGFFGIFPASAACAALLKEWIAERRPHPVAFYWNIYKRSFLSANVVFLCTFVLLMLLGFNIYTSLQFTGIWFYLFFSGTVFLGGGVLMTATLSFIPLSHGKKAKEALKNALHLLLLSPGRLLSFIAGFALLLLCIRFIPGILPLYSVNIILLLTVLLFPFQQEAQKPVSL</sequence>
<dbReference type="InterPro" id="IPR006938">
    <property type="entry name" value="DUF624"/>
</dbReference>